<evidence type="ECO:0000256" key="4">
    <source>
        <dbReference type="ARBA" id="ARBA00023235"/>
    </source>
</evidence>
<evidence type="ECO:0000313" key="8">
    <source>
        <dbReference type="EMBL" id="OOR82851.1"/>
    </source>
</evidence>
<evidence type="ECO:0000256" key="3">
    <source>
        <dbReference type="ARBA" id="ARBA00023110"/>
    </source>
</evidence>
<accession>A0A1S9ZII1</accession>
<keyword evidence="3 5" id="KW-0697">Rotamase</keyword>
<evidence type="ECO:0000313" key="10">
    <source>
        <dbReference type="Proteomes" id="UP000190322"/>
    </source>
</evidence>
<dbReference type="AlphaFoldDB" id="A0A1S9ZII1"/>
<proteinExistence type="inferred from homology"/>
<dbReference type="Pfam" id="PF00254">
    <property type="entry name" value="FKBP_C"/>
    <property type="match status" value="1"/>
</dbReference>
<dbReference type="InterPro" id="IPR000774">
    <property type="entry name" value="PPIase_FKBP_N"/>
</dbReference>
<dbReference type="Pfam" id="PF01346">
    <property type="entry name" value="FKBP_N"/>
    <property type="match status" value="1"/>
</dbReference>
<keyword evidence="4 5" id="KW-0413">Isomerase</keyword>
<evidence type="ECO:0000256" key="5">
    <source>
        <dbReference type="PROSITE-ProRule" id="PRU00277"/>
    </source>
</evidence>
<evidence type="ECO:0000313" key="9">
    <source>
        <dbReference type="EMBL" id="WQE04700.1"/>
    </source>
</evidence>
<organism evidence="8 10">
    <name type="scientific">Moraxella canis</name>
    <dbReference type="NCBI Taxonomy" id="90239"/>
    <lineage>
        <taxon>Bacteria</taxon>
        <taxon>Pseudomonadati</taxon>
        <taxon>Pseudomonadota</taxon>
        <taxon>Gammaproteobacteria</taxon>
        <taxon>Moraxellales</taxon>
        <taxon>Moraxellaceae</taxon>
        <taxon>Moraxella</taxon>
    </lineage>
</organism>
<name>A0A1S9ZII1_9GAMM</name>
<dbReference type="InterPro" id="IPR036944">
    <property type="entry name" value="PPIase_FKBP_N_sf"/>
</dbReference>
<dbReference type="Proteomes" id="UP001324384">
    <property type="component" value="Chromosome"/>
</dbReference>
<evidence type="ECO:0000313" key="11">
    <source>
        <dbReference type="Proteomes" id="UP001324384"/>
    </source>
</evidence>
<dbReference type="EC" id="5.2.1.8" evidence="6"/>
<evidence type="ECO:0000256" key="1">
    <source>
        <dbReference type="ARBA" id="ARBA00000971"/>
    </source>
</evidence>
<protein>
    <recommendedName>
        <fullName evidence="6">Peptidyl-prolyl cis-trans isomerase</fullName>
        <ecNumber evidence="6">5.2.1.8</ecNumber>
    </recommendedName>
</protein>
<evidence type="ECO:0000259" key="7">
    <source>
        <dbReference type="PROSITE" id="PS50059"/>
    </source>
</evidence>
<dbReference type="RefSeq" id="WP_078256488.1">
    <property type="nucleotide sequence ID" value="NZ_CP139961.1"/>
</dbReference>
<dbReference type="InterPro" id="IPR046357">
    <property type="entry name" value="PPIase_dom_sf"/>
</dbReference>
<gene>
    <name evidence="8" type="ORF">B0180_08165</name>
    <name evidence="9" type="ORF">U0021_03695</name>
</gene>
<dbReference type="GO" id="GO:0006457">
    <property type="term" value="P:protein folding"/>
    <property type="evidence" value="ECO:0007669"/>
    <property type="project" value="InterPro"/>
</dbReference>
<dbReference type="EMBL" id="MUXT01000009">
    <property type="protein sequence ID" value="OOR82851.1"/>
    <property type="molecule type" value="Genomic_DNA"/>
</dbReference>
<feature type="domain" description="PPIase FKBP-type" evidence="7">
    <location>
        <begin position="157"/>
        <end position="242"/>
    </location>
</feature>
<dbReference type="PANTHER" id="PTHR43811:SF19">
    <property type="entry name" value="39 KDA FK506-BINDING NUCLEAR PROTEIN"/>
    <property type="match status" value="1"/>
</dbReference>
<evidence type="ECO:0000256" key="6">
    <source>
        <dbReference type="RuleBase" id="RU003915"/>
    </source>
</evidence>
<dbReference type="Gene3D" id="1.10.287.460">
    <property type="entry name" value="Peptidyl-prolyl cis-trans isomerase, FKBP-type, N-terminal domain"/>
    <property type="match status" value="1"/>
</dbReference>
<dbReference type="SUPFAM" id="SSF54534">
    <property type="entry name" value="FKBP-like"/>
    <property type="match status" value="1"/>
</dbReference>
<evidence type="ECO:0000256" key="2">
    <source>
        <dbReference type="ARBA" id="ARBA00006577"/>
    </source>
</evidence>
<dbReference type="GO" id="GO:0003755">
    <property type="term" value="F:peptidyl-prolyl cis-trans isomerase activity"/>
    <property type="evidence" value="ECO:0007669"/>
    <property type="project" value="UniProtKB-UniRule"/>
</dbReference>
<dbReference type="InterPro" id="IPR001179">
    <property type="entry name" value="PPIase_FKBP_dom"/>
</dbReference>
<dbReference type="Proteomes" id="UP000190322">
    <property type="component" value="Unassembled WGS sequence"/>
</dbReference>
<dbReference type="PANTHER" id="PTHR43811">
    <property type="entry name" value="FKBP-TYPE PEPTIDYL-PROLYL CIS-TRANS ISOMERASE FKPA"/>
    <property type="match status" value="1"/>
</dbReference>
<reference evidence="9 11" key="2">
    <citation type="submission" date="2023-12" db="EMBL/GenBank/DDBJ databases">
        <title>Genome sequencing and assembly of bacterial species from a model synthetic community.</title>
        <authorList>
            <person name="Hogle S.L."/>
        </authorList>
    </citation>
    <scope>NUCLEOTIDE SEQUENCE [LARGE SCALE GENOMIC DNA]</scope>
    <source>
        <strain evidence="9 11">HAMBI_2792</strain>
    </source>
</reference>
<comment type="similarity">
    <text evidence="2 6">Belongs to the FKBP-type PPIase family.</text>
</comment>
<dbReference type="EMBL" id="CP139961">
    <property type="protein sequence ID" value="WQE04700.1"/>
    <property type="molecule type" value="Genomic_DNA"/>
</dbReference>
<dbReference type="PROSITE" id="PS51257">
    <property type="entry name" value="PROKAR_LIPOPROTEIN"/>
    <property type="match status" value="1"/>
</dbReference>
<keyword evidence="11" id="KW-1185">Reference proteome</keyword>
<dbReference type="Gene3D" id="3.10.50.40">
    <property type="match status" value="1"/>
</dbReference>
<comment type="catalytic activity">
    <reaction evidence="1 5 6">
        <text>[protein]-peptidylproline (omega=180) = [protein]-peptidylproline (omega=0)</text>
        <dbReference type="Rhea" id="RHEA:16237"/>
        <dbReference type="Rhea" id="RHEA-COMP:10747"/>
        <dbReference type="Rhea" id="RHEA-COMP:10748"/>
        <dbReference type="ChEBI" id="CHEBI:83833"/>
        <dbReference type="ChEBI" id="CHEBI:83834"/>
        <dbReference type="EC" id="5.2.1.8"/>
    </reaction>
</comment>
<sequence length="269" mass="28849">MKKHALVAAVAATLVLAGCNKDSSAAEPKAGEKSTVVTDKSTEIEQVSYVFGYDAGKSLKRIEEQLDIDVYMKAFKDGYAGAESALTEAQIQTLGQAYEKRKTEEAMKKQEEAAATNKAEGDKFLAENAKKAGVQTTASGLQYKVITEGTGKSPTATDGVYAAYEGKLTDGTVFDSSEGEAVPFMLNQVIKGWTEGLQLMKEGGKYELYVPSDLAYGENGAVNAGIGPNSVLIFTIDLKKVADQKTIEAEQRAMMEAQMRALEQAQAQQ</sequence>
<reference evidence="8 10" key="1">
    <citation type="submission" date="2017-02" db="EMBL/GenBank/DDBJ databases">
        <title>Draft genome sequence of Moraxella canis CCUG 8415A type strain.</title>
        <authorList>
            <person name="Engstrom-Jakobsson H."/>
            <person name="Salva-Serra F."/>
            <person name="Thorell K."/>
            <person name="Gonzales-Siles L."/>
            <person name="Karlsson R."/>
            <person name="Boulund F."/>
            <person name="Engstrand L."/>
            <person name="Moore E."/>
        </authorList>
    </citation>
    <scope>NUCLEOTIDE SEQUENCE [LARGE SCALE GENOMIC DNA]</scope>
    <source>
        <strain evidence="8 10">CCUG 8415A</strain>
    </source>
</reference>
<dbReference type="PROSITE" id="PS50059">
    <property type="entry name" value="FKBP_PPIASE"/>
    <property type="match status" value="1"/>
</dbReference>